<name>A0AAV0Z211_VICFA</name>
<dbReference type="EMBL" id="OX451736">
    <property type="protein sequence ID" value="CAI8590742.1"/>
    <property type="molecule type" value="Genomic_DNA"/>
</dbReference>
<evidence type="ECO:0000313" key="2">
    <source>
        <dbReference type="Proteomes" id="UP001157006"/>
    </source>
</evidence>
<keyword evidence="2" id="KW-1185">Reference proteome</keyword>
<organism evidence="1 2">
    <name type="scientific">Vicia faba</name>
    <name type="common">Broad bean</name>
    <name type="synonym">Faba vulgaris</name>
    <dbReference type="NCBI Taxonomy" id="3906"/>
    <lineage>
        <taxon>Eukaryota</taxon>
        <taxon>Viridiplantae</taxon>
        <taxon>Streptophyta</taxon>
        <taxon>Embryophyta</taxon>
        <taxon>Tracheophyta</taxon>
        <taxon>Spermatophyta</taxon>
        <taxon>Magnoliopsida</taxon>
        <taxon>eudicotyledons</taxon>
        <taxon>Gunneridae</taxon>
        <taxon>Pentapetalae</taxon>
        <taxon>rosids</taxon>
        <taxon>fabids</taxon>
        <taxon>Fabales</taxon>
        <taxon>Fabaceae</taxon>
        <taxon>Papilionoideae</taxon>
        <taxon>50 kb inversion clade</taxon>
        <taxon>NPAAA clade</taxon>
        <taxon>Hologalegina</taxon>
        <taxon>IRL clade</taxon>
        <taxon>Fabeae</taxon>
        <taxon>Vicia</taxon>
    </lineage>
</organism>
<dbReference type="Proteomes" id="UP001157006">
    <property type="component" value="Chromosome 1L"/>
</dbReference>
<protein>
    <submittedName>
        <fullName evidence="1">Uncharacterized protein</fullName>
    </submittedName>
</protein>
<reference evidence="1 2" key="1">
    <citation type="submission" date="2023-01" db="EMBL/GenBank/DDBJ databases">
        <authorList>
            <person name="Kreplak J."/>
        </authorList>
    </citation>
    <scope>NUCLEOTIDE SEQUENCE [LARGE SCALE GENOMIC DNA]</scope>
</reference>
<dbReference type="AlphaFoldDB" id="A0AAV0Z211"/>
<gene>
    <name evidence="1" type="ORF">VFH_I455640</name>
</gene>
<evidence type="ECO:0000313" key="1">
    <source>
        <dbReference type="EMBL" id="CAI8590742.1"/>
    </source>
</evidence>
<sequence length="106" mass="11953">MSTSRAKVASLGDCFDGTWLWNLNFHSDCLLELANAELSDISCILDETAPILEIHETFVWRDDLKVFLVKSACTRLHHHSFSELIISSHISLALKTIWKAKVPSNV</sequence>
<proteinExistence type="predicted"/>
<accession>A0AAV0Z211</accession>